<dbReference type="PANTHER" id="PTHR43209">
    <property type="entry name" value="TRNA SULFURTRANSFERASE"/>
    <property type="match status" value="1"/>
</dbReference>
<dbReference type="GO" id="GO:0000049">
    <property type="term" value="F:tRNA binding"/>
    <property type="evidence" value="ECO:0007669"/>
    <property type="project" value="UniProtKB-UniRule"/>
</dbReference>
<dbReference type="HAMAP" id="MF_00021">
    <property type="entry name" value="ThiI"/>
    <property type="match status" value="1"/>
</dbReference>
<comment type="caution">
    <text evidence="8">Lacks conserved residue(s) required for the propagation of feature annotation.</text>
</comment>
<accession>A0A4D6HE83</accession>
<keyword evidence="5 8" id="KW-0067">ATP-binding</keyword>
<dbReference type="SMART" id="SM00981">
    <property type="entry name" value="THUMP"/>
    <property type="match status" value="1"/>
</dbReference>
<keyword evidence="3 8" id="KW-0808">Transferase</keyword>
<feature type="domain" description="THUMP" evidence="10">
    <location>
        <begin position="65"/>
        <end position="175"/>
    </location>
</feature>
<gene>
    <name evidence="8" type="primary">thiI</name>
    <name evidence="11" type="ORF">DV733_13870</name>
</gene>
<name>A0A4D6HE83_9EURY</name>
<dbReference type="GO" id="GO:0009229">
    <property type="term" value="P:thiamine diphosphate biosynthetic process"/>
    <property type="evidence" value="ECO:0007669"/>
    <property type="project" value="UniProtKB-UniRule"/>
</dbReference>
<feature type="binding site" evidence="8">
    <location>
        <begin position="193"/>
        <end position="194"/>
    </location>
    <ligand>
        <name>ATP</name>
        <dbReference type="ChEBI" id="CHEBI:30616"/>
    </ligand>
</feature>
<sequence>MHPPGAETIVVRHGELGVKSDQVRIKMERQLQGHIECLLEDRDIPGRVRTERNRLYVETDPEHIEVATEAATDAFGVVSASPAVKIEPALEPIFDAMERTTEACYDGGTFAVDAHRAGGDEIHDFDSRDLEQDGGQRVGETIDRLGHDPVADLDDPDCTVFVEARPEKAFIFVEKRSGPAGLPLGSQQPLVALLSGGHDSPVAAWEAMRRGSPVIPVYVDLGEYGGVDHRARADVAADRLARLAPQYDMHLRVLDFGDIVADLMREVEATRMLSLRRAMLAAAERVAEDHDAVGIVTGEAVGQKSSQTTANIAVTDAAVDLPVHRPLLTRDKTDIMNQGRELGTYEDSSIQAGCNRVAPSYPETNASIEQVESAEPDGLLDRARSAAVRSLQE</sequence>
<dbReference type="GO" id="GO:0004810">
    <property type="term" value="F:CCA tRNA nucleotidyltransferase activity"/>
    <property type="evidence" value="ECO:0007669"/>
    <property type="project" value="InterPro"/>
</dbReference>
<dbReference type="SUPFAM" id="SSF52402">
    <property type="entry name" value="Adenine nucleotide alpha hydrolases-like"/>
    <property type="match status" value="1"/>
</dbReference>
<dbReference type="Gene3D" id="3.30.2130.30">
    <property type="match status" value="1"/>
</dbReference>
<dbReference type="InterPro" id="IPR020536">
    <property type="entry name" value="ThiI_AANH"/>
</dbReference>
<dbReference type="Pfam" id="PF02926">
    <property type="entry name" value="THUMP"/>
    <property type="match status" value="1"/>
</dbReference>
<dbReference type="GO" id="GO:0140741">
    <property type="term" value="F:tRNA-uracil-4 sulfurtransferase activity"/>
    <property type="evidence" value="ECO:0007669"/>
    <property type="project" value="UniProtKB-EC"/>
</dbReference>
<evidence type="ECO:0000256" key="9">
    <source>
        <dbReference type="SAM" id="MobiDB-lite"/>
    </source>
</evidence>
<evidence type="ECO:0000256" key="6">
    <source>
        <dbReference type="ARBA" id="ARBA00022884"/>
    </source>
</evidence>
<dbReference type="GO" id="GO:0005524">
    <property type="term" value="F:ATP binding"/>
    <property type="evidence" value="ECO:0007669"/>
    <property type="project" value="UniProtKB-UniRule"/>
</dbReference>
<dbReference type="UniPathway" id="UPA00060"/>
<protein>
    <recommendedName>
        <fullName evidence="8">Probable tRNA sulfurtransferase</fullName>
        <ecNumber evidence="8">2.8.1.4</ecNumber>
    </recommendedName>
    <alternativeName>
        <fullName evidence="8">Sulfur carrier protein ThiS sulfurtransferase</fullName>
    </alternativeName>
    <alternativeName>
        <fullName evidence="8">Thiamine biosynthesis protein ThiI</fullName>
    </alternativeName>
    <alternativeName>
        <fullName evidence="8">tRNA 4-thiouridine synthase</fullName>
    </alternativeName>
</protein>
<dbReference type="Pfam" id="PF22025">
    <property type="entry name" value="ThiI_fer"/>
    <property type="match status" value="1"/>
</dbReference>
<dbReference type="InterPro" id="IPR054173">
    <property type="entry name" value="ThiI_fer"/>
</dbReference>
<evidence type="ECO:0000256" key="1">
    <source>
        <dbReference type="ARBA" id="ARBA00022490"/>
    </source>
</evidence>
<evidence type="ECO:0000256" key="5">
    <source>
        <dbReference type="ARBA" id="ARBA00022840"/>
    </source>
</evidence>
<keyword evidence="7 8" id="KW-0784">Thiamine biosynthesis</keyword>
<keyword evidence="6 8" id="KW-0694">RNA-binding</keyword>
<dbReference type="GeneID" id="39848969"/>
<dbReference type="SUPFAM" id="SSF143437">
    <property type="entry name" value="THUMP domain-like"/>
    <property type="match status" value="1"/>
</dbReference>
<dbReference type="InterPro" id="IPR004114">
    <property type="entry name" value="THUMP_dom"/>
</dbReference>
<evidence type="ECO:0000256" key="8">
    <source>
        <dbReference type="HAMAP-Rule" id="MF_00021"/>
    </source>
</evidence>
<comment type="subcellular location">
    <subcellularLocation>
        <location evidence="8">Cytoplasm</location>
    </subcellularLocation>
</comment>
<dbReference type="STRING" id="1457250.GCA_000755225_01637"/>
<dbReference type="Gene3D" id="3.40.50.620">
    <property type="entry name" value="HUPs"/>
    <property type="match status" value="1"/>
</dbReference>
<dbReference type="AlphaFoldDB" id="A0A4D6HE83"/>
<keyword evidence="4 8" id="KW-0547">Nucleotide-binding</keyword>
<dbReference type="InterPro" id="IPR050102">
    <property type="entry name" value="tRNA_sulfurtransferase_ThiI"/>
</dbReference>
<dbReference type="Proteomes" id="UP000296706">
    <property type="component" value="Chromosome"/>
</dbReference>
<feature type="binding site" evidence="8">
    <location>
        <position position="307"/>
    </location>
    <ligand>
        <name>ATP</name>
        <dbReference type="ChEBI" id="CHEBI:30616"/>
    </ligand>
</feature>
<feature type="region of interest" description="Disordered" evidence="9">
    <location>
        <begin position="371"/>
        <end position="393"/>
    </location>
</feature>
<evidence type="ECO:0000256" key="2">
    <source>
        <dbReference type="ARBA" id="ARBA00022555"/>
    </source>
</evidence>
<dbReference type="PANTHER" id="PTHR43209:SF1">
    <property type="entry name" value="TRNA SULFURTRANSFERASE"/>
    <property type="match status" value="1"/>
</dbReference>
<dbReference type="RefSeq" id="WP_049992580.1">
    <property type="nucleotide sequence ID" value="NZ_CP031310.1"/>
</dbReference>
<dbReference type="OrthoDB" id="372227at2157"/>
<organism evidence="11 12">
    <name type="scientific">Halapricum salinum</name>
    <dbReference type="NCBI Taxonomy" id="1457250"/>
    <lineage>
        <taxon>Archaea</taxon>
        <taxon>Methanobacteriati</taxon>
        <taxon>Methanobacteriota</taxon>
        <taxon>Stenosarchaea group</taxon>
        <taxon>Halobacteria</taxon>
        <taxon>Halobacteriales</taxon>
        <taxon>Haloarculaceae</taxon>
        <taxon>Halapricum</taxon>
    </lineage>
</organism>
<dbReference type="EMBL" id="CP031310">
    <property type="protein sequence ID" value="QCC52253.1"/>
    <property type="molecule type" value="Genomic_DNA"/>
</dbReference>
<dbReference type="Pfam" id="PF02568">
    <property type="entry name" value="ThiI"/>
    <property type="match status" value="1"/>
</dbReference>
<proteinExistence type="inferred from homology"/>
<feature type="binding site" evidence="8">
    <location>
        <position position="298"/>
    </location>
    <ligand>
        <name>ATP</name>
        <dbReference type="ChEBI" id="CHEBI:30616"/>
    </ligand>
</feature>
<dbReference type="EC" id="2.8.1.4" evidence="8"/>
<dbReference type="InterPro" id="IPR049962">
    <property type="entry name" value="THUMP_ThiI"/>
</dbReference>
<dbReference type="InterPro" id="IPR014729">
    <property type="entry name" value="Rossmann-like_a/b/a_fold"/>
</dbReference>
<keyword evidence="12" id="KW-1185">Reference proteome</keyword>
<comment type="catalytic activity">
    <reaction evidence="8">
        <text>[ThiI sulfur-carrier protein]-S-sulfanyl-L-cysteine + a uridine in tRNA + 2 reduced [2Fe-2S]-[ferredoxin] + ATP + H(+) = [ThiI sulfur-carrier protein]-L-cysteine + a 4-thiouridine in tRNA + 2 oxidized [2Fe-2S]-[ferredoxin] + AMP + diphosphate</text>
        <dbReference type="Rhea" id="RHEA:24176"/>
        <dbReference type="Rhea" id="RHEA-COMP:10000"/>
        <dbReference type="Rhea" id="RHEA-COMP:10001"/>
        <dbReference type="Rhea" id="RHEA-COMP:13337"/>
        <dbReference type="Rhea" id="RHEA-COMP:13338"/>
        <dbReference type="Rhea" id="RHEA-COMP:13339"/>
        <dbReference type="Rhea" id="RHEA-COMP:13340"/>
        <dbReference type="ChEBI" id="CHEBI:15378"/>
        <dbReference type="ChEBI" id="CHEBI:29950"/>
        <dbReference type="ChEBI" id="CHEBI:30616"/>
        <dbReference type="ChEBI" id="CHEBI:33019"/>
        <dbReference type="ChEBI" id="CHEBI:33737"/>
        <dbReference type="ChEBI" id="CHEBI:33738"/>
        <dbReference type="ChEBI" id="CHEBI:61963"/>
        <dbReference type="ChEBI" id="CHEBI:65315"/>
        <dbReference type="ChEBI" id="CHEBI:136798"/>
        <dbReference type="ChEBI" id="CHEBI:456215"/>
        <dbReference type="EC" id="2.8.1.4"/>
    </reaction>
</comment>
<evidence type="ECO:0000256" key="4">
    <source>
        <dbReference type="ARBA" id="ARBA00022741"/>
    </source>
</evidence>
<comment type="function">
    <text evidence="8">Catalyzes the ATP-dependent transfer of a sulfur to tRNA to produce 4-thiouridine in position 8 of tRNAs, which functions as a near-UV photosensor. Also catalyzes the transfer of sulfur to the sulfur carrier protein ThiS, forming ThiS-thiocarboxylate. This is a step in the synthesis of thiazole, in the thiamine biosynthesis pathway. The sulfur is donated as persulfide by IscS.</text>
</comment>
<evidence type="ECO:0000256" key="3">
    <source>
        <dbReference type="ARBA" id="ARBA00022679"/>
    </source>
</evidence>
<comment type="similarity">
    <text evidence="8">Belongs to the ThiI family.</text>
</comment>
<dbReference type="GO" id="GO:0002937">
    <property type="term" value="P:tRNA 4-thiouridine biosynthesis"/>
    <property type="evidence" value="ECO:0007669"/>
    <property type="project" value="TreeGrafter"/>
</dbReference>
<keyword evidence="2 8" id="KW-0820">tRNA-binding</keyword>
<evidence type="ECO:0000313" key="12">
    <source>
        <dbReference type="Proteomes" id="UP000296706"/>
    </source>
</evidence>
<evidence type="ECO:0000313" key="11">
    <source>
        <dbReference type="EMBL" id="QCC52253.1"/>
    </source>
</evidence>
<dbReference type="GO" id="GO:0009228">
    <property type="term" value="P:thiamine biosynthetic process"/>
    <property type="evidence" value="ECO:0007669"/>
    <property type="project" value="UniProtKB-KW"/>
</dbReference>
<evidence type="ECO:0000259" key="10">
    <source>
        <dbReference type="PROSITE" id="PS51165"/>
    </source>
</evidence>
<comment type="catalytic activity">
    <reaction evidence="8">
        <text>[ThiS sulfur-carrier protein]-C-terminal Gly-Gly-AMP + S-sulfanyl-L-cysteinyl-[cysteine desulfurase] + AH2 = [ThiS sulfur-carrier protein]-C-terminal-Gly-aminoethanethioate + L-cysteinyl-[cysteine desulfurase] + A + AMP + 2 H(+)</text>
        <dbReference type="Rhea" id="RHEA:43340"/>
        <dbReference type="Rhea" id="RHEA-COMP:12157"/>
        <dbReference type="Rhea" id="RHEA-COMP:12158"/>
        <dbReference type="Rhea" id="RHEA-COMP:12910"/>
        <dbReference type="Rhea" id="RHEA-COMP:19908"/>
        <dbReference type="ChEBI" id="CHEBI:13193"/>
        <dbReference type="ChEBI" id="CHEBI:15378"/>
        <dbReference type="ChEBI" id="CHEBI:17499"/>
        <dbReference type="ChEBI" id="CHEBI:29950"/>
        <dbReference type="ChEBI" id="CHEBI:61963"/>
        <dbReference type="ChEBI" id="CHEBI:90618"/>
        <dbReference type="ChEBI" id="CHEBI:232372"/>
        <dbReference type="ChEBI" id="CHEBI:456215"/>
    </reaction>
</comment>
<comment type="pathway">
    <text evidence="8">Cofactor biosynthesis; thiamine diphosphate biosynthesis.</text>
</comment>
<reference evidence="11 12" key="1">
    <citation type="journal article" date="2019" name="Nat. Commun.">
        <title>A new type of DNA phosphorothioation-based antiviral system in archaea.</title>
        <authorList>
            <person name="Xiong L."/>
            <person name="Liu S."/>
            <person name="Chen S."/>
            <person name="Xiao Y."/>
            <person name="Zhu B."/>
            <person name="Gao Y."/>
            <person name="Zhang Y."/>
            <person name="Chen B."/>
            <person name="Luo J."/>
            <person name="Deng Z."/>
            <person name="Chen X."/>
            <person name="Wang L."/>
            <person name="Chen S."/>
        </authorList>
    </citation>
    <scope>NUCLEOTIDE SEQUENCE [LARGE SCALE GENOMIC DNA]</scope>
    <source>
        <strain evidence="11 12">CBA1105</strain>
    </source>
</reference>
<dbReference type="CDD" id="cd11716">
    <property type="entry name" value="THUMP_ThiI"/>
    <property type="match status" value="1"/>
</dbReference>
<feature type="binding site" evidence="8">
    <location>
        <position position="276"/>
    </location>
    <ligand>
        <name>ATP</name>
        <dbReference type="ChEBI" id="CHEBI:30616"/>
    </ligand>
</feature>
<evidence type="ECO:0000256" key="7">
    <source>
        <dbReference type="ARBA" id="ARBA00022977"/>
    </source>
</evidence>
<keyword evidence="1 8" id="KW-0963">Cytoplasm</keyword>
<dbReference type="GO" id="GO:0052837">
    <property type="term" value="P:thiazole biosynthetic process"/>
    <property type="evidence" value="ECO:0007669"/>
    <property type="project" value="TreeGrafter"/>
</dbReference>
<dbReference type="KEGG" id="hsn:DV733_13870"/>
<dbReference type="PROSITE" id="PS51165">
    <property type="entry name" value="THUMP"/>
    <property type="match status" value="1"/>
</dbReference>
<dbReference type="InterPro" id="IPR003720">
    <property type="entry name" value="tRNA_STrfase"/>
</dbReference>
<dbReference type="GO" id="GO:0005829">
    <property type="term" value="C:cytosol"/>
    <property type="evidence" value="ECO:0007669"/>
    <property type="project" value="TreeGrafter"/>
</dbReference>